<dbReference type="PATRIC" id="fig|61435.5.peg.1258"/>
<dbReference type="InterPro" id="IPR006016">
    <property type="entry name" value="UspA"/>
</dbReference>
<dbReference type="Proteomes" id="UP000053577">
    <property type="component" value="Unassembled WGS sequence"/>
</dbReference>
<protein>
    <submittedName>
        <fullName evidence="4">Universal stress protein</fullName>
    </submittedName>
</protein>
<dbReference type="GeneID" id="3229091"/>
<evidence type="ECO:0000259" key="2">
    <source>
        <dbReference type="Pfam" id="PF00582"/>
    </source>
</evidence>
<dbReference type="CDD" id="cd00293">
    <property type="entry name" value="USP-like"/>
    <property type="match status" value="1"/>
</dbReference>
<proteinExistence type="inferred from homology"/>
<accession>A0A0V8LXR7</accession>
<dbReference type="eggNOG" id="COG0589">
    <property type="taxonomic scope" value="Bacteria"/>
</dbReference>
<dbReference type="Gene3D" id="3.40.50.620">
    <property type="entry name" value="HUPs"/>
    <property type="match status" value="1"/>
</dbReference>
<name>A0A0V8LXR7_9CHLR</name>
<dbReference type="OrthoDB" id="164038at2"/>
<dbReference type="Pfam" id="PF00582">
    <property type="entry name" value="Usp"/>
    <property type="match status" value="1"/>
</dbReference>
<dbReference type="RefSeq" id="WP_010935838.1">
    <property type="nucleotide sequence ID" value="NZ_AP017649.1"/>
</dbReference>
<dbReference type="PANTHER" id="PTHR46268">
    <property type="entry name" value="STRESS RESPONSE PROTEIN NHAX"/>
    <property type="match status" value="1"/>
</dbReference>
<dbReference type="EMBL" id="CP141531">
    <property type="protein sequence ID" value="WRO07348.1"/>
    <property type="molecule type" value="Genomic_DNA"/>
</dbReference>
<evidence type="ECO:0000313" key="5">
    <source>
        <dbReference type="EMBL" id="WRO07348.1"/>
    </source>
</evidence>
<dbReference type="EMBL" id="AP017649">
    <property type="protein sequence ID" value="BAZ96655.1"/>
    <property type="molecule type" value="Genomic_DNA"/>
</dbReference>
<dbReference type="PRINTS" id="PR01438">
    <property type="entry name" value="UNVRSLSTRESS"/>
</dbReference>
<evidence type="ECO:0000313" key="3">
    <source>
        <dbReference type="EMBL" id="BAZ96655.1"/>
    </source>
</evidence>
<reference evidence="3 7" key="2">
    <citation type="journal article" date="2017" name="Sci. Rep.">
        <title>Isolation and genomic characterization of a Dehalococcoides strain suggests genomic rearrangement during culture.</title>
        <authorList>
            <person name="Yohda M."/>
            <person name="Ikegami K."/>
            <person name="Aita Y."/>
            <person name="Kitajima M."/>
            <person name="Takechi A."/>
            <person name="Iwamoto M."/>
            <person name="Fukuda T."/>
            <person name="Tamura N."/>
            <person name="Shibasaki J."/>
            <person name="Koike S."/>
            <person name="Komatsu D."/>
            <person name="Miyagi S."/>
            <person name="Nishimura M."/>
            <person name="Uchino Y."/>
            <person name="Shiroma A."/>
            <person name="Shimoji M."/>
            <person name="Tamotsu H."/>
            <person name="Ashimine N."/>
            <person name="Shinzato M."/>
            <person name="Ohki S."/>
            <person name="Nakano K."/>
            <person name="Teruya K."/>
            <person name="Satou K."/>
            <person name="Hirano T."/>
            <person name="Yagi O."/>
        </authorList>
    </citation>
    <scope>NUCLEOTIDE SEQUENCE [LARGE SCALE GENOMIC DNA]</scope>
    <source>
        <strain evidence="3 7">UCH-ATV1</strain>
    </source>
</reference>
<feature type="domain" description="UspA" evidence="2">
    <location>
        <begin position="3"/>
        <end position="138"/>
    </location>
</feature>
<dbReference type="InterPro" id="IPR006015">
    <property type="entry name" value="Universal_stress_UspA"/>
</dbReference>
<comment type="similarity">
    <text evidence="1">Belongs to the universal stress protein A family.</text>
</comment>
<evidence type="ECO:0000313" key="7">
    <source>
        <dbReference type="Proteomes" id="UP000218257"/>
    </source>
</evidence>
<dbReference type="PANTHER" id="PTHR46268:SF6">
    <property type="entry name" value="UNIVERSAL STRESS PROTEIN UP12"/>
    <property type="match status" value="1"/>
</dbReference>
<reference evidence="5" key="3">
    <citation type="submission" date="2023-12" db="EMBL/GenBank/DDBJ databases">
        <title>Isolation of organohalide respiring bacteria Dehalococcoides mccartyi strain GPTCE1 in groundwater collected near a chemical plant in Suzhou, China.</title>
        <authorList>
            <person name="Liu G."/>
        </authorList>
    </citation>
    <scope>NUCLEOTIDE SEQUENCE</scope>
    <source>
        <strain evidence="5">GPTCE1</strain>
    </source>
</reference>
<sequence>MEFERILVPVDGTETDEEAISLACTISKVSGKTRVFAVHIIPVERALPLDAELSSAITKAEGILAKAEEIAEKQGVKLETDLLQAREVANAIIDEAIEKEIDLILIGLSYKTRFGEFCMGGVLPYILQNAPCRVIVYHQRKV</sequence>
<dbReference type="Proteomes" id="UP000218257">
    <property type="component" value="Chromosome"/>
</dbReference>
<dbReference type="AlphaFoldDB" id="A0A0V8LXR7"/>
<dbReference type="EMBL" id="JGYD01000027">
    <property type="protein sequence ID" value="KSV16295.1"/>
    <property type="molecule type" value="Genomic_DNA"/>
</dbReference>
<gene>
    <name evidence="4" type="ORF">DA01_06380</name>
    <name evidence="3" type="ORF">DEHALATV1_0027</name>
    <name evidence="5" type="ORF">VLL09_00140</name>
</gene>
<reference evidence="4 6" key="1">
    <citation type="journal article" date="2015" name="Sci. Rep.">
        <title>A comparative genomics and reductive dehalogenase gene transcription study of two chloroethene-respiring bacteria, Dehalococcoides mccartyi strains MB and 11a.</title>
        <authorList>
            <person name="Low A."/>
            <person name="Shen Z."/>
            <person name="Cheng D."/>
            <person name="Rogers M.J."/>
            <person name="Lee P.K."/>
            <person name="He J."/>
        </authorList>
    </citation>
    <scope>NUCLEOTIDE SEQUENCE [LARGE SCALE GENOMIC DNA]</scope>
    <source>
        <strain evidence="4 6">MB</strain>
    </source>
</reference>
<organism evidence="4 6">
    <name type="scientific">Dehalococcoides mccartyi</name>
    <dbReference type="NCBI Taxonomy" id="61435"/>
    <lineage>
        <taxon>Bacteria</taxon>
        <taxon>Bacillati</taxon>
        <taxon>Chloroflexota</taxon>
        <taxon>Dehalococcoidia</taxon>
        <taxon>Dehalococcoidales</taxon>
        <taxon>Dehalococcoidaceae</taxon>
        <taxon>Dehalococcoides</taxon>
    </lineage>
</organism>
<dbReference type="InterPro" id="IPR014729">
    <property type="entry name" value="Rossmann-like_a/b/a_fold"/>
</dbReference>
<evidence type="ECO:0000256" key="1">
    <source>
        <dbReference type="ARBA" id="ARBA00008791"/>
    </source>
</evidence>
<evidence type="ECO:0000313" key="6">
    <source>
        <dbReference type="Proteomes" id="UP000053577"/>
    </source>
</evidence>
<dbReference type="Proteomes" id="UP001327986">
    <property type="component" value="Chromosome"/>
</dbReference>
<dbReference type="SUPFAM" id="SSF52402">
    <property type="entry name" value="Adenine nucleotide alpha hydrolases-like"/>
    <property type="match status" value="1"/>
</dbReference>
<evidence type="ECO:0000313" key="4">
    <source>
        <dbReference type="EMBL" id="KSV16295.1"/>
    </source>
</evidence>